<dbReference type="GO" id="GO:0006811">
    <property type="term" value="P:monoatomic ion transport"/>
    <property type="evidence" value="ECO:0007669"/>
    <property type="project" value="UniProtKB-KW"/>
</dbReference>
<evidence type="ECO:0000256" key="4">
    <source>
        <dbReference type="ARBA" id="ARBA00022452"/>
    </source>
</evidence>
<evidence type="ECO:0000259" key="16">
    <source>
        <dbReference type="Pfam" id="PF02563"/>
    </source>
</evidence>
<dbReference type="InterPro" id="IPR049712">
    <property type="entry name" value="Poly_export"/>
</dbReference>
<keyword evidence="8" id="KW-0625">Polysaccharide transport</keyword>
<comment type="subcellular location">
    <subcellularLocation>
        <location evidence="1">Cell outer membrane</location>
        <topology evidence="1">Multi-pass membrane protein</topology>
    </subcellularLocation>
</comment>
<keyword evidence="14" id="KW-0449">Lipoprotein</keyword>
<feature type="chain" id="PRO_5012079798" evidence="15">
    <location>
        <begin position="29"/>
        <end position="636"/>
    </location>
</feature>
<comment type="similarity">
    <text evidence="2">Belongs to the BexD/CtrA/VexA family.</text>
</comment>
<dbReference type="Pfam" id="PF10531">
    <property type="entry name" value="SLBB"/>
    <property type="match status" value="3"/>
</dbReference>
<dbReference type="Proteomes" id="UP000192920">
    <property type="component" value="Unassembled WGS sequence"/>
</dbReference>
<organism evidence="19 20">
    <name type="scientific">Pseudogulbenkiania subflava DSM 22618</name>
    <dbReference type="NCBI Taxonomy" id="1123014"/>
    <lineage>
        <taxon>Bacteria</taxon>
        <taxon>Pseudomonadati</taxon>
        <taxon>Pseudomonadota</taxon>
        <taxon>Betaproteobacteria</taxon>
        <taxon>Neisseriales</taxon>
        <taxon>Chromobacteriaceae</taxon>
        <taxon>Pseudogulbenkiania</taxon>
    </lineage>
</organism>
<feature type="domain" description="Polysaccharide export protein N-terminal" evidence="16">
    <location>
        <begin position="125"/>
        <end position="199"/>
    </location>
</feature>
<keyword evidence="12" id="KW-0564">Palmitate</keyword>
<keyword evidence="5" id="KW-0762">Sugar transport</keyword>
<evidence type="ECO:0000256" key="12">
    <source>
        <dbReference type="ARBA" id="ARBA00023139"/>
    </source>
</evidence>
<dbReference type="InterPro" id="IPR003715">
    <property type="entry name" value="Poly_export_N"/>
</dbReference>
<dbReference type="GO" id="GO:0009279">
    <property type="term" value="C:cell outer membrane"/>
    <property type="evidence" value="ECO:0007669"/>
    <property type="project" value="UniProtKB-SubCell"/>
</dbReference>
<dbReference type="PANTHER" id="PTHR33619">
    <property type="entry name" value="POLYSACCHARIDE EXPORT PROTEIN GFCE-RELATED"/>
    <property type="match status" value="1"/>
</dbReference>
<keyword evidence="7 15" id="KW-0732">Signal</keyword>
<evidence type="ECO:0000259" key="18">
    <source>
        <dbReference type="Pfam" id="PF22461"/>
    </source>
</evidence>
<feature type="domain" description="Soluble ligand binding" evidence="17">
    <location>
        <begin position="386"/>
        <end position="428"/>
    </location>
</feature>
<evidence type="ECO:0000256" key="3">
    <source>
        <dbReference type="ARBA" id="ARBA00022448"/>
    </source>
</evidence>
<dbReference type="Gene3D" id="3.30.1950.10">
    <property type="entry name" value="wza like domain"/>
    <property type="match status" value="1"/>
</dbReference>
<evidence type="ECO:0000256" key="13">
    <source>
        <dbReference type="ARBA" id="ARBA00023237"/>
    </source>
</evidence>
<dbReference type="Gene3D" id="3.10.560.10">
    <property type="entry name" value="Outer membrane lipoprotein wza domain like"/>
    <property type="match status" value="4"/>
</dbReference>
<dbReference type="InterPro" id="IPR054765">
    <property type="entry name" value="SLBB_dom"/>
</dbReference>
<dbReference type="RefSeq" id="WP_085275649.1">
    <property type="nucleotide sequence ID" value="NZ_FXAG01000005.1"/>
</dbReference>
<protein>
    <submittedName>
        <fullName evidence="19">Protein involved in polysaccharide export, contains SLBB domain of the beta-grasp fold</fullName>
    </submittedName>
</protein>
<sequence length="636" mass="68642">MHKTPTNPALRTLCHALSIAFLSSSAIAATMPANAAAMLASNPMLAPGYDVSAVSGLPSIGNANPVEANVVKPTTQRPVGRAEAPSQNSEFSNYVKNVTGAELPLFGQSLFQGVPTTFAPLEAGQVNPDYLIGPGDELQVRGWGMVDIDLTVTVDRNGSIYLPRVGSVNVAGVKYRDLQGHLKKAVNRIFTNFELTASISQTRAVQIYVVGHATRPGTYTLSAMSTLLNALFTSGGPSGTGTMRDIQVKRGSETITHFDLYDMLVKGDKSRDIALQDGDVIFIPEVGPLVALTGDVKKPAIYELKGQTTLADVVNWSGGLDSAAAPKPVIIEKNVDNRYQTVVEIGADKKDTQSRLAALPLSSSDILRVFAPASVAVVAQKEREFVRVGGAVQQTGVFQIQKGETLRELISRLGGVREDGYLFATQLNRETVRRAQQDKLDEVADRYENEVEKTASDRIAGLSNKENIDALTAEVARQRRIAQRMRTVKATGRIVLELPDGSAELKNLPDMPLQDGDSIFVPRKPGTVDVLGAVYQQNTFIYKPRRSVSDYLGLAGGATITGDKDEMYVIRADGTVHSRRSSGWLVGLGSERMNPGDAIVVPEKIERTSFTQELKEWTSILYQFGLGAAGLKVLKD</sequence>
<dbReference type="Pfam" id="PF22461">
    <property type="entry name" value="SLBB_2"/>
    <property type="match status" value="1"/>
</dbReference>
<dbReference type="PANTHER" id="PTHR33619:SF3">
    <property type="entry name" value="POLYSACCHARIDE EXPORT PROTEIN GFCE-RELATED"/>
    <property type="match status" value="1"/>
</dbReference>
<evidence type="ECO:0000256" key="2">
    <source>
        <dbReference type="ARBA" id="ARBA00009450"/>
    </source>
</evidence>
<gene>
    <name evidence="19" type="ORF">SAMN02745746_01336</name>
</gene>
<evidence type="ECO:0000256" key="14">
    <source>
        <dbReference type="ARBA" id="ARBA00023288"/>
    </source>
</evidence>
<dbReference type="GO" id="GO:0015159">
    <property type="term" value="F:polysaccharide transmembrane transporter activity"/>
    <property type="evidence" value="ECO:0007669"/>
    <property type="project" value="InterPro"/>
</dbReference>
<feature type="domain" description="SLBB" evidence="18">
    <location>
        <begin position="206"/>
        <end position="283"/>
    </location>
</feature>
<evidence type="ECO:0000256" key="15">
    <source>
        <dbReference type="SAM" id="SignalP"/>
    </source>
</evidence>
<keyword evidence="6" id="KW-0812">Transmembrane</keyword>
<evidence type="ECO:0000313" key="19">
    <source>
        <dbReference type="EMBL" id="SMF10768.1"/>
    </source>
</evidence>
<evidence type="ECO:0000256" key="9">
    <source>
        <dbReference type="ARBA" id="ARBA00023065"/>
    </source>
</evidence>
<dbReference type="GO" id="GO:0046930">
    <property type="term" value="C:pore complex"/>
    <property type="evidence" value="ECO:0007669"/>
    <property type="project" value="UniProtKB-KW"/>
</dbReference>
<proteinExistence type="inferred from homology"/>
<dbReference type="AlphaFoldDB" id="A0A1Y6BH27"/>
<keyword evidence="3" id="KW-0813">Transport</keyword>
<dbReference type="InterPro" id="IPR019554">
    <property type="entry name" value="Soluble_ligand-bd"/>
</dbReference>
<reference evidence="20" key="1">
    <citation type="submission" date="2017-04" db="EMBL/GenBank/DDBJ databases">
        <authorList>
            <person name="Varghese N."/>
            <person name="Submissions S."/>
        </authorList>
    </citation>
    <scope>NUCLEOTIDE SEQUENCE [LARGE SCALE GENOMIC DNA]</scope>
    <source>
        <strain evidence="20">DSM 22618</strain>
    </source>
</reference>
<dbReference type="EMBL" id="FXAG01000005">
    <property type="protein sequence ID" value="SMF10768.1"/>
    <property type="molecule type" value="Genomic_DNA"/>
</dbReference>
<evidence type="ECO:0000256" key="6">
    <source>
        <dbReference type="ARBA" id="ARBA00022692"/>
    </source>
</evidence>
<evidence type="ECO:0000256" key="8">
    <source>
        <dbReference type="ARBA" id="ARBA00023047"/>
    </source>
</evidence>
<keyword evidence="9" id="KW-0406">Ion transport</keyword>
<evidence type="ECO:0000256" key="10">
    <source>
        <dbReference type="ARBA" id="ARBA00023114"/>
    </source>
</evidence>
<dbReference type="STRING" id="1123014.SAMN02745746_01336"/>
<keyword evidence="10" id="KW-0626">Porin</keyword>
<evidence type="ECO:0000256" key="11">
    <source>
        <dbReference type="ARBA" id="ARBA00023136"/>
    </source>
</evidence>
<evidence type="ECO:0000256" key="7">
    <source>
        <dbReference type="ARBA" id="ARBA00022729"/>
    </source>
</evidence>
<evidence type="ECO:0000313" key="20">
    <source>
        <dbReference type="Proteomes" id="UP000192920"/>
    </source>
</evidence>
<keyword evidence="13" id="KW-0998">Cell outer membrane</keyword>
<keyword evidence="11" id="KW-0472">Membrane</keyword>
<evidence type="ECO:0000256" key="5">
    <source>
        <dbReference type="ARBA" id="ARBA00022597"/>
    </source>
</evidence>
<evidence type="ECO:0000256" key="1">
    <source>
        <dbReference type="ARBA" id="ARBA00004571"/>
    </source>
</evidence>
<feature type="domain" description="Soluble ligand binding" evidence="17">
    <location>
        <begin position="290"/>
        <end position="330"/>
    </location>
</feature>
<dbReference type="Pfam" id="PF02563">
    <property type="entry name" value="Poly_export"/>
    <property type="match status" value="1"/>
</dbReference>
<keyword evidence="4" id="KW-1134">Transmembrane beta strand</keyword>
<evidence type="ECO:0000259" key="17">
    <source>
        <dbReference type="Pfam" id="PF10531"/>
    </source>
</evidence>
<feature type="domain" description="Soluble ligand binding" evidence="17">
    <location>
        <begin position="528"/>
        <end position="576"/>
    </location>
</feature>
<feature type="signal peptide" evidence="15">
    <location>
        <begin position="1"/>
        <end position="28"/>
    </location>
</feature>
<dbReference type="GO" id="GO:0015288">
    <property type="term" value="F:porin activity"/>
    <property type="evidence" value="ECO:0007669"/>
    <property type="project" value="UniProtKB-KW"/>
</dbReference>
<name>A0A1Y6BH27_9NEIS</name>
<keyword evidence="20" id="KW-1185">Reference proteome</keyword>
<accession>A0A1Y6BH27</accession>